<evidence type="ECO:0000313" key="4">
    <source>
        <dbReference type="Proteomes" id="UP000092024"/>
    </source>
</evidence>
<organism evidence="3 4">
    <name type="scientific">Paenibacillus oryzae</name>
    <dbReference type="NCBI Taxonomy" id="1844972"/>
    <lineage>
        <taxon>Bacteria</taxon>
        <taxon>Bacillati</taxon>
        <taxon>Bacillota</taxon>
        <taxon>Bacilli</taxon>
        <taxon>Bacillales</taxon>
        <taxon>Paenibacillaceae</taxon>
        <taxon>Paenibacillus</taxon>
    </lineage>
</organism>
<evidence type="ECO:0000259" key="2">
    <source>
        <dbReference type="PROSITE" id="PS51186"/>
    </source>
</evidence>
<gene>
    <name evidence="3" type="ORF">A7K91_00685</name>
</gene>
<evidence type="ECO:0000256" key="1">
    <source>
        <dbReference type="ARBA" id="ARBA00022679"/>
    </source>
</evidence>
<sequence length="156" mass="18698">MIRTFTMEDLDYIIEAHVRIYHLEYQFDESFNRFITDAVYSFRENMNGLNEMVFILELEGRPKGSIGITRLNDDTAQLRWFLLEKEARGRGWGRKLIEEALRFAEAKQYKTISLWTNQRLTAARSLYKRHGFSIVESKVEILSNQEMIEERWEHQI</sequence>
<feature type="domain" description="N-acetyltransferase" evidence="2">
    <location>
        <begin position="1"/>
        <end position="155"/>
    </location>
</feature>
<dbReference type="PROSITE" id="PS51186">
    <property type="entry name" value="GNAT"/>
    <property type="match status" value="1"/>
</dbReference>
<dbReference type="InterPro" id="IPR050769">
    <property type="entry name" value="NAT_camello-type"/>
</dbReference>
<dbReference type="SUPFAM" id="SSF55729">
    <property type="entry name" value="Acyl-CoA N-acyltransferases (Nat)"/>
    <property type="match status" value="1"/>
</dbReference>
<dbReference type="InterPro" id="IPR000182">
    <property type="entry name" value="GNAT_dom"/>
</dbReference>
<dbReference type="InterPro" id="IPR016181">
    <property type="entry name" value="Acyl_CoA_acyltransferase"/>
</dbReference>
<accession>A0A1A5YI03</accession>
<dbReference type="STRING" id="1844972.A7K91_00685"/>
<keyword evidence="1" id="KW-0808">Transferase</keyword>
<dbReference type="CDD" id="cd04301">
    <property type="entry name" value="NAT_SF"/>
    <property type="match status" value="1"/>
</dbReference>
<dbReference type="Gene3D" id="3.40.630.30">
    <property type="match status" value="1"/>
</dbReference>
<dbReference type="OrthoDB" id="5419426at2"/>
<name>A0A1A5YI03_9BACL</name>
<reference evidence="3 4" key="1">
    <citation type="submission" date="2016-05" db="EMBL/GenBank/DDBJ databases">
        <title>Paenibacillus oryzae. sp. nov., isolated from the rice root.</title>
        <authorList>
            <person name="Zhang J."/>
            <person name="Zhang X."/>
        </authorList>
    </citation>
    <scope>NUCLEOTIDE SEQUENCE [LARGE SCALE GENOMIC DNA]</scope>
    <source>
        <strain evidence="3 4">1DrF-4</strain>
    </source>
</reference>
<dbReference type="PANTHER" id="PTHR13947:SF37">
    <property type="entry name" value="LD18367P"/>
    <property type="match status" value="1"/>
</dbReference>
<dbReference type="Proteomes" id="UP000092024">
    <property type="component" value="Unassembled WGS sequence"/>
</dbReference>
<keyword evidence="4" id="KW-1185">Reference proteome</keyword>
<protein>
    <recommendedName>
        <fullName evidence="2">N-acetyltransferase domain-containing protein</fullName>
    </recommendedName>
</protein>
<dbReference type="Pfam" id="PF00583">
    <property type="entry name" value="Acetyltransf_1"/>
    <property type="match status" value="1"/>
</dbReference>
<dbReference type="RefSeq" id="WP_068683624.1">
    <property type="nucleotide sequence ID" value="NZ_LYPA01000060.1"/>
</dbReference>
<proteinExistence type="predicted"/>
<dbReference type="GO" id="GO:0008080">
    <property type="term" value="F:N-acetyltransferase activity"/>
    <property type="evidence" value="ECO:0007669"/>
    <property type="project" value="InterPro"/>
</dbReference>
<dbReference type="EMBL" id="LYPA01000060">
    <property type="protein sequence ID" value="OBR65222.1"/>
    <property type="molecule type" value="Genomic_DNA"/>
</dbReference>
<evidence type="ECO:0000313" key="3">
    <source>
        <dbReference type="EMBL" id="OBR65222.1"/>
    </source>
</evidence>
<dbReference type="AlphaFoldDB" id="A0A1A5YI03"/>
<comment type="caution">
    <text evidence="3">The sequence shown here is derived from an EMBL/GenBank/DDBJ whole genome shotgun (WGS) entry which is preliminary data.</text>
</comment>
<dbReference type="PANTHER" id="PTHR13947">
    <property type="entry name" value="GNAT FAMILY N-ACETYLTRANSFERASE"/>
    <property type="match status" value="1"/>
</dbReference>